<feature type="region of interest" description="Disordered" evidence="1">
    <location>
        <begin position="37"/>
        <end position="105"/>
    </location>
</feature>
<dbReference type="OrthoDB" id="9182900at2"/>
<dbReference type="AlphaFoldDB" id="A0A2U3IER4"/>
<organism evidence="2 3">
    <name type="scientific">Caballeronia novacaledonica</name>
    <dbReference type="NCBI Taxonomy" id="1544861"/>
    <lineage>
        <taxon>Bacteria</taxon>
        <taxon>Pseudomonadati</taxon>
        <taxon>Pseudomonadota</taxon>
        <taxon>Betaproteobacteria</taxon>
        <taxon>Burkholderiales</taxon>
        <taxon>Burkholderiaceae</taxon>
        <taxon>Caballeronia</taxon>
    </lineage>
</organism>
<reference evidence="3" key="1">
    <citation type="submission" date="2018-01" db="EMBL/GenBank/DDBJ databases">
        <authorList>
            <person name="Peeters C."/>
        </authorList>
    </citation>
    <scope>NUCLEOTIDE SEQUENCE [LARGE SCALE GENOMIC DNA]</scope>
</reference>
<feature type="compositionally biased region" description="Low complexity" evidence="1">
    <location>
        <begin position="47"/>
        <end position="75"/>
    </location>
</feature>
<feature type="compositionally biased region" description="Pro residues" evidence="1">
    <location>
        <begin position="84"/>
        <end position="105"/>
    </location>
</feature>
<accession>A0A2U3IER4</accession>
<gene>
    <name evidence="2" type="ORF">NOV72_05908</name>
</gene>
<dbReference type="EMBL" id="OGTP01000036">
    <property type="protein sequence ID" value="SPB18706.1"/>
    <property type="molecule type" value="Genomic_DNA"/>
</dbReference>
<proteinExistence type="predicted"/>
<sequence length="184" mass="19880">MKAPDARALKVSKPLLLLLALTLGLIVFVYFRGERDEAAPPAPPSTPDAATPASSASAPDTHAPENVAVAANAPVDLFPSQNWQPPPPPPPPPGSVKPPPPPEPPPLPFTVRSLWLDSRGVLYIVLAGTGREFPLCADCQKKGFLRRGDTILNAYRIDAIDRKQVRFTYLPLKRQQTLSLGEIK</sequence>
<evidence type="ECO:0000313" key="2">
    <source>
        <dbReference type="EMBL" id="SPB18706.1"/>
    </source>
</evidence>
<keyword evidence="3" id="KW-1185">Reference proteome</keyword>
<dbReference type="Proteomes" id="UP000238169">
    <property type="component" value="Unassembled WGS sequence"/>
</dbReference>
<protein>
    <submittedName>
        <fullName evidence="2">Uncharacterized protein</fullName>
    </submittedName>
</protein>
<name>A0A2U3IER4_9BURK</name>
<evidence type="ECO:0000313" key="3">
    <source>
        <dbReference type="Proteomes" id="UP000238169"/>
    </source>
</evidence>
<evidence type="ECO:0000256" key="1">
    <source>
        <dbReference type="SAM" id="MobiDB-lite"/>
    </source>
</evidence>
<dbReference type="RefSeq" id="WP_146150065.1">
    <property type="nucleotide sequence ID" value="NZ_OGTP01000036.1"/>
</dbReference>